<organism evidence="1 2">
    <name type="scientific">Candidatus Pseudomonas adelgestsugas</name>
    <dbReference type="NCBI Taxonomy" id="1302376"/>
    <lineage>
        <taxon>Bacteria</taxon>
        <taxon>Pseudomonadati</taxon>
        <taxon>Pseudomonadota</taxon>
        <taxon>Gammaproteobacteria</taxon>
        <taxon>Pseudomonadales</taxon>
        <taxon>Pseudomonadaceae</taxon>
        <taxon>Pseudomonas</taxon>
    </lineage>
</organism>
<evidence type="ECO:0000313" key="1">
    <source>
        <dbReference type="EMBL" id="QAX81479.1"/>
    </source>
</evidence>
<name>A0ABX5R7Z6_9PSED</name>
<dbReference type="Proteomes" id="UP000288953">
    <property type="component" value="Chromosome"/>
</dbReference>
<protein>
    <submittedName>
        <fullName evidence="1">Uncharacterized protein</fullName>
    </submittedName>
</protein>
<reference evidence="1 2" key="1">
    <citation type="journal article" date="2018" name="Genome Biol. Evol.">
        <title>Partnering With a Pest: Genomes of Hemlock Woolly Adelgid Symbionts Reveal Atypical Nutritional Provisioning Patterns in Dual-Obligate Bacteria.</title>
        <authorList>
            <person name="Weglarz K.M."/>
            <person name="Havill N.P."/>
            <person name="Burke G.R."/>
            <person name="von Dohlen C.D."/>
        </authorList>
    </citation>
    <scope>NUCLEOTIDE SEQUENCE [LARGE SCALE GENOMIC DNA]</scope>
    <source>
        <strain evidence="1 2">HWA_ENA</strain>
    </source>
</reference>
<proteinExistence type="predicted"/>
<keyword evidence="2" id="KW-1185">Reference proteome</keyword>
<sequence length="49" mass="5763">MLFYNISPCRSVISVGWYLLAETSMYQHMMLDILVFLRLQPLNFISLHG</sequence>
<evidence type="ECO:0000313" key="2">
    <source>
        <dbReference type="Proteomes" id="UP000288953"/>
    </source>
</evidence>
<gene>
    <name evidence="1" type="ORF">C3B55_00108</name>
</gene>
<accession>A0ABX5R7Z6</accession>
<dbReference type="EMBL" id="CP026512">
    <property type="protein sequence ID" value="QAX81479.1"/>
    <property type="molecule type" value="Genomic_DNA"/>
</dbReference>